<name>A0A6A6HWD4_9PLEO</name>
<dbReference type="GeneID" id="54583627"/>
<evidence type="ECO:0000256" key="2">
    <source>
        <dbReference type="SAM" id="Phobius"/>
    </source>
</evidence>
<dbReference type="SUPFAM" id="SSF50685">
    <property type="entry name" value="Barwin-like endoglucanases"/>
    <property type="match status" value="1"/>
</dbReference>
<feature type="transmembrane region" description="Helical" evidence="2">
    <location>
        <begin position="761"/>
        <end position="782"/>
    </location>
</feature>
<dbReference type="AlphaFoldDB" id="A0A6A6HWD4"/>
<dbReference type="OrthoDB" id="623670at2759"/>
<accession>A0A6A6HWD4</accession>
<evidence type="ECO:0000313" key="3">
    <source>
        <dbReference type="EMBL" id="KAF2242347.1"/>
    </source>
</evidence>
<feature type="region of interest" description="Disordered" evidence="1">
    <location>
        <begin position="58"/>
        <end position="129"/>
    </location>
</feature>
<dbReference type="RefSeq" id="XP_033677351.1">
    <property type="nucleotide sequence ID" value="XM_033830297.1"/>
</dbReference>
<feature type="region of interest" description="Disordered" evidence="1">
    <location>
        <begin position="398"/>
        <end position="418"/>
    </location>
</feature>
<feature type="transmembrane region" description="Helical" evidence="2">
    <location>
        <begin position="562"/>
        <end position="581"/>
    </location>
</feature>
<evidence type="ECO:0000256" key="1">
    <source>
        <dbReference type="SAM" id="MobiDB-lite"/>
    </source>
</evidence>
<dbReference type="Gene3D" id="2.40.40.10">
    <property type="entry name" value="RlpA-like domain"/>
    <property type="match status" value="1"/>
</dbReference>
<keyword evidence="4" id="KW-1185">Reference proteome</keyword>
<reference evidence="3" key="1">
    <citation type="journal article" date="2020" name="Stud. Mycol.">
        <title>101 Dothideomycetes genomes: a test case for predicting lifestyles and emergence of pathogens.</title>
        <authorList>
            <person name="Haridas S."/>
            <person name="Albert R."/>
            <person name="Binder M."/>
            <person name="Bloem J."/>
            <person name="Labutti K."/>
            <person name="Salamov A."/>
            <person name="Andreopoulos B."/>
            <person name="Baker S."/>
            <person name="Barry K."/>
            <person name="Bills G."/>
            <person name="Bluhm B."/>
            <person name="Cannon C."/>
            <person name="Castanera R."/>
            <person name="Culley D."/>
            <person name="Daum C."/>
            <person name="Ezra D."/>
            <person name="Gonzalez J."/>
            <person name="Henrissat B."/>
            <person name="Kuo A."/>
            <person name="Liang C."/>
            <person name="Lipzen A."/>
            <person name="Lutzoni F."/>
            <person name="Magnuson J."/>
            <person name="Mondo S."/>
            <person name="Nolan M."/>
            <person name="Ohm R."/>
            <person name="Pangilinan J."/>
            <person name="Park H.-J."/>
            <person name="Ramirez L."/>
            <person name="Alfaro M."/>
            <person name="Sun H."/>
            <person name="Tritt A."/>
            <person name="Yoshinaga Y."/>
            <person name="Zwiers L.-H."/>
            <person name="Turgeon B."/>
            <person name="Goodwin S."/>
            <person name="Spatafora J."/>
            <person name="Crous P."/>
            <person name="Grigoriev I."/>
        </authorList>
    </citation>
    <scope>NUCLEOTIDE SEQUENCE</scope>
    <source>
        <strain evidence="3">CBS 122368</strain>
    </source>
</reference>
<dbReference type="Proteomes" id="UP000800094">
    <property type="component" value="Unassembled WGS sequence"/>
</dbReference>
<dbReference type="EMBL" id="ML987208">
    <property type="protein sequence ID" value="KAF2242347.1"/>
    <property type="molecule type" value="Genomic_DNA"/>
</dbReference>
<dbReference type="InterPro" id="IPR036908">
    <property type="entry name" value="RlpA-like_sf"/>
</dbReference>
<evidence type="ECO:0000313" key="4">
    <source>
        <dbReference type="Proteomes" id="UP000800094"/>
    </source>
</evidence>
<protein>
    <submittedName>
        <fullName evidence="3">Uncharacterized protein</fullName>
    </submittedName>
</protein>
<organism evidence="3 4">
    <name type="scientific">Trematosphaeria pertusa</name>
    <dbReference type="NCBI Taxonomy" id="390896"/>
    <lineage>
        <taxon>Eukaryota</taxon>
        <taxon>Fungi</taxon>
        <taxon>Dikarya</taxon>
        <taxon>Ascomycota</taxon>
        <taxon>Pezizomycotina</taxon>
        <taxon>Dothideomycetes</taxon>
        <taxon>Pleosporomycetidae</taxon>
        <taxon>Pleosporales</taxon>
        <taxon>Massarineae</taxon>
        <taxon>Trematosphaeriaceae</taxon>
        <taxon>Trematosphaeria</taxon>
    </lineage>
</organism>
<gene>
    <name evidence="3" type="ORF">BU26DRAFT_524487</name>
</gene>
<keyword evidence="2" id="KW-0472">Membrane</keyword>
<proteinExistence type="predicted"/>
<dbReference type="CDD" id="cd22191">
    <property type="entry name" value="DPBB_RlpA_EXP_N-like"/>
    <property type="match status" value="1"/>
</dbReference>
<feature type="region of interest" description="Disordered" evidence="1">
    <location>
        <begin position="154"/>
        <end position="219"/>
    </location>
</feature>
<dbReference type="PROSITE" id="PS51257">
    <property type="entry name" value="PROKAR_LIPOPROTEIN"/>
    <property type="match status" value="1"/>
</dbReference>
<keyword evidence="2" id="KW-1133">Transmembrane helix</keyword>
<dbReference type="Gene3D" id="1.20.120.20">
    <property type="entry name" value="Apolipoprotein"/>
    <property type="match status" value="1"/>
</dbReference>
<sequence length="1208" mass="131793">MPLFLRLSYVSCLDAISLSFLALGYACKFSTLQDYEVETYTKKFIYALFMSFFRSKTTQEPPSVRNLPIGNPQPIRDPSAAEATPVSQPSNASPLEDKDFLPQPLQIGRSATGGSTRSRDPYRYSIQSGGKTGAAITSLAEISPFFAKASPSLRPLQQRGELNRTPSLDTKRCSVGPDNALRSNPSSPPSSQPSGSNRPFETPTLPPPVHTTRTAPPYPISGYYEDIPLETEGSRNGEDWPKYCSREISNPSLVEDFFAKEYTAPNLRESRTPAQGHYKHTASSIYARHNYRNPISTWQGDPSTRSNSMPSSTSRKIICACKVCLVVVLLGLVVISSLTFKKVLNLDAKFDLAIPSNITADSTLSPVQMTTSSMTGMHASATMTGTPLTMTETAVTRSLDRSERTGPPTSANSNYPHFAKPSAGFTGTLSLPGALSTTPPETIIDISDAEGEDTDPYTIEVVAPRNYPNTESLALTTDIYTPTMTASPSHTAMSSSTTALLASVVTLLPAIPQVEAVSPGNSRFADVRNSRATRSCSSIWRVCCTIGRWYLRISQVWMHINLLYTLLFILLCFGLAIYAFHKLHEFWGWLKDPLGATKAEIKNFFNDTMGEAKEVFDKITGTVSKETMEWVDNATDKVEKEMKEGLGEVKELVEKIKPDLGEAQNTVEDVVENLNPLNWRRRVEPWPETIVVSRTVAEGSSAGPTPTKTSNVPEVSILSLAKKDTAATSAGAPQSENWFLRGMKFISKSLFKGFWKSQTTWILMGLAILSLVSLALVVFAVLTTSKILKFEGKISDVKDAAINYVKTQVEPAISQIHDVLEKVPGKPEIAGWKREDGNGDRLGQAWRATTTTTESIGDVGKVKTVAPGPGARELTAMATETEEMGVAETGTPPVRRQMQQNAAQRIYPVLLSWDGWKRWVYKLRSSDADEGALELSITSTAIPARPTLTTTTLDDSNVVEHPISRASMNVAAPKITRAWATKRYMTPRADPSPGSQLGVLPPHPKLTPPAHWTIPMLTYTTQANSAAYTPRTVPTSANPHPPAWTGAHLLRDWPDNYPFPIPPGYVAPNIVPKAPQVGHLTYFNPGTGACGLPDMAPNELAVAISWVIFDMGKEIGGSVLQSGFEGTVSNGLITDGKSVFCNRGMRIWMGEGEGRVEQRFVVRDRCTACNVTHLDVQPGVFANYWAADPPGRISATWEWLEGAPTGVP</sequence>
<keyword evidence="2" id="KW-0812">Transmembrane</keyword>